<dbReference type="EMBL" id="ASHM01080540">
    <property type="protein sequence ID" value="PNX59369.1"/>
    <property type="molecule type" value="Genomic_DNA"/>
</dbReference>
<organism evidence="2 3">
    <name type="scientific">Trifolium pratense</name>
    <name type="common">Red clover</name>
    <dbReference type="NCBI Taxonomy" id="57577"/>
    <lineage>
        <taxon>Eukaryota</taxon>
        <taxon>Viridiplantae</taxon>
        <taxon>Streptophyta</taxon>
        <taxon>Embryophyta</taxon>
        <taxon>Tracheophyta</taxon>
        <taxon>Spermatophyta</taxon>
        <taxon>Magnoliopsida</taxon>
        <taxon>eudicotyledons</taxon>
        <taxon>Gunneridae</taxon>
        <taxon>Pentapetalae</taxon>
        <taxon>rosids</taxon>
        <taxon>fabids</taxon>
        <taxon>Fabales</taxon>
        <taxon>Fabaceae</taxon>
        <taxon>Papilionoideae</taxon>
        <taxon>50 kb inversion clade</taxon>
        <taxon>NPAAA clade</taxon>
        <taxon>Hologalegina</taxon>
        <taxon>IRL clade</taxon>
        <taxon>Trifolieae</taxon>
        <taxon>Trifolium</taxon>
    </lineage>
</organism>
<sequence length="204" mass="22823">DDSGKTMSVPLNVDESAEKNSNVIDGDNLNLTERTPTPSTRWLRSNVGKSMVVSSVPVKTAKKKKIYGLKRQWSKITGPSEPKKKILKRKVVSSSDLEFEDEQYATAFATTSSKKSVKRKRIPQVSLVPIENISFHRVENADRWNWIDENCNWAPTTHSKYSSYRKQMIVDLKVFSNVNPGVLDDNAGGDTGVEEEDSDASPSM</sequence>
<protein>
    <recommendedName>
        <fullName evidence="4">Envelope-like protein</fullName>
    </recommendedName>
</protein>
<comment type="caution">
    <text evidence="2">The sequence shown here is derived from an EMBL/GenBank/DDBJ whole genome shotgun (WGS) entry which is preliminary data.</text>
</comment>
<evidence type="ECO:0000313" key="2">
    <source>
        <dbReference type="EMBL" id="PNX59369.1"/>
    </source>
</evidence>
<evidence type="ECO:0000256" key="1">
    <source>
        <dbReference type="SAM" id="MobiDB-lite"/>
    </source>
</evidence>
<proteinExistence type="predicted"/>
<feature type="region of interest" description="Disordered" evidence="1">
    <location>
        <begin position="181"/>
        <end position="204"/>
    </location>
</feature>
<evidence type="ECO:0000313" key="3">
    <source>
        <dbReference type="Proteomes" id="UP000236291"/>
    </source>
</evidence>
<feature type="region of interest" description="Disordered" evidence="1">
    <location>
        <begin position="1"/>
        <end position="42"/>
    </location>
</feature>
<reference evidence="2 3" key="2">
    <citation type="journal article" date="2017" name="Front. Plant Sci.">
        <title>Gene Classification and Mining of Molecular Markers Useful in Red Clover (Trifolium pratense) Breeding.</title>
        <authorList>
            <person name="Istvanek J."/>
            <person name="Dluhosova J."/>
            <person name="Dluhos P."/>
            <person name="Patkova L."/>
            <person name="Nedelnik J."/>
            <person name="Repkova J."/>
        </authorList>
    </citation>
    <scope>NUCLEOTIDE SEQUENCE [LARGE SCALE GENOMIC DNA]</scope>
    <source>
        <strain evidence="3">cv. Tatra</strain>
        <tissue evidence="2">Young leaves</tissue>
    </source>
</reference>
<dbReference type="Proteomes" id="UP000236291">
    <property type="component" value="Unassembled WGS sequence"/>
</dbReference>
<dbReference type="AlphaFoldDB" id="A0A2K3JZ94"/>
<reference evidence="2 3" key="1">
    <citation type="journal article" date="2014" name="Am. J. Bot.">
        <title>Genome assembly and annotation for red clover (Trifolium pratense; Fabaceae).</title>
        <authorList>
            <person name="Istvanek J."/>
            <person name="Jaros M."/>
            <person name="Krenek A."/>
            <person name="Repkova J."/>
        </authorList>
    </citation>
    <scope>NUCLEOTIDE SEQUENCE [LARGE SCALE GENOMIC DNA]</scope>
    <source>
        <strain evidence="3">cv. Tatra</strain>
        <tissue evidence="2">Young leaves</tissue>
    </source>
</reference>
<feature type="non-terminal residue" evidence="2">
    <location>
        <position position="1"/>
    </location>
</feature>
<feature type="compositionally biased region" description="Acidic residues" evidence="1">
    <location>
        <begin position="192"/>
        <end position="204"/>
    </location>
</feature>
<evidence type="ECO:0008006" key="4">
    <source>
        <dbReference type="Google" id="ProtNLM"/>
    </source>
</evidence>
<name>A0A2K3JZ94_TRIPR</name>
<gene>
    <name evidence="2" type="ORF">L195_g051382</name>
</gene>
<accession>A0A2K3JZ94</accession>
<feature type="compositionally biased region" description="Polar residues" evidence="1">
    <location>
        <begin position="19"/>
        <end position="42"/>
    </location>
</feature>